<organism evidence="2 3">
    <name type="scientific">Rhodonellum ikkaensis</name>
    <dbReference type="NCBI Taxonomy" id="336829"/>
    <lineage>
        <taxon>Bacteria</taxon>
        <taxon>Pseudomonadati</taxon>
        <taxon>Bacteroidota</taxon>
        <taxon>Cytophagia</taxon>
        <taxon>Cytophagales</taxon>
        <taxon>Cytophagaceae</taxon>
        <taxon>Rhodonellum</taxon>
    </lineage>
</organism>
<dbReference type="PROSITE" id="PS01332">
    <property type="entry name" value="HTH_RRF2_1"/>
    <property type="match status" value="1"/>
</dbReference>
<accession>A0A1H3U3P4</accession>
<dbReference type="InterPro" id="IPR030489">
    <property type="entry name" value="TR_Rrf2-type_CS"/>
</dbReference>
<dbReference type="InterPro" id="IPR036388">
    <property type="entry name" value="WH-like_DNA-bd_sf"/>
</dbReference>
<dbReference type="InterPro" id="IPR000944">
    <property type="entry name" value="Tscrpt_reg_Rrf2"/>
</dbReference>
<dbReference type="EMBL" id="FNQC01000027">
    <property type="protein sequence ID" value="SDZ56927.1"/>
    <property type="molecule type" value="Genomic_DNA"/>
</dbReference>
<evidence type="ECO:0000256" key="1">
    <source>
        <dbReference type="ARBA" id="ARBA00023125"/>
    </source>
</evidence>
<dbReference type="Proteomes" id="UP000199663">
    <property type="component" value="Unassembled WGS sequence"/>
</dbReference>
<dbReference type="NCBIfam" id="TIGR00738">
    <property type="entry name" value="rrf2_super"/>
    <property type="match status" value="1"/>
</dbReference>
<sequence>MLSKKTKYAFHALTYLGKHRDQKTVLIQDIAEEYGISHKFLENILLELKKAGILGSKKGKGGGYYLIKDPADVPLSKVIRLLDGPIALLPCVSINYYEPCVECKDEAKCGLNKVLIQVRDEMLNVLTNKSLSDILDKE</sequence>
<proteinExistence type="predicted"/>
<comment type="caution">
    <text evidence="2">The sequence shown here is derived from an EMBL/GenBank/DDBJ whole genome shotgun (WGS) entry which is preliminary data.</text>
</comment>
<dbReference type="PANTHER" id="PTHR33221">
    <property type="entry name" value="WINGED HELIX-TURN-HELIX TRANSCRIPTIONAL REGULATOR, RRF2 FAMILY"/>
    <property type="match status" value="1"/>
</dbReference>
<dbReference type="PROSITE" id="PS51197">
    <property type="entry name" value="HTH_RRF2_2"/>
    <property type="match status" value="1"/>
</dbReference>
<reference evidence="2 3" key="1">
    <citation type="submission" date="2016-10" db="EMBL/GenBank/DDBJ databases">
        <authorList>
            <person name="Varghese N."/>
            <person name="Submissions S."/>
        </authorList>
    </citation>
    <scope>NUCLEOTIDE SEQUENCE [LARGE SCALE GENOMIC DNA]</scope>
    <source>
        <strain evidence="2 3">DSM 17997</strain>
    </source>
</reference>
<dbReference type="InterPro" id="IPR036390">
    <property type="entry name" value="WH_DNA-bd_sf"/>
</dbReference>
<dbReference type="RefSeq" id="WP_019600558.1">
    <property type="nucleotide sequence ID" value="NZ_FNQC01000027.1"/>
</dbReference>
<gene>
    <name evidence="2" type="ORF">SAMN05444412_12711</name>
</gene>
<keyword evidence="3" id="KW-1185">Reference proteome</keyword>
<protein>
    <submittedName>
        <fullName evidence="2">Transcriptional regulator, BadM/Rrf2 family</fullName>
    </submittedName>
</protein>
<dbReference type="SUPFAM" id="SSF46785">
    <property type="entry name" value="Winged helix' DNA-binding domain"/>
    <property type="match status" value="1"/>
</dbReference>
<name>A0A1H3U3P4_9BACT</name>
<dbReference type="PANTHER" id="PTHR33221:SF5">
    <property type="entry name" value="HTH-TYPE TRANSCRIPTIONAL REGULATOR ISCR"/>
    <property type="match status" value="1"/>
</dbReference>
<evidence type="ECO:0000313" key="2">
    <source>
        <dbReference type="EMBL" id="SDZ56927.1"/>
    </source>
</evidence>
<dbReference type="Pfam" id="PF02082">
    <property type="entry name" value="Rrf2"/>
    <property type="match status" value="1"/>
</dbReference>
<dbReference type="Gene3D" id="1.10.10.10">
    <property type="entry name" value="Winged helix-like DNA-binding domain superfamily/Winged helix DNA-binding domain"/>
    <property type="match status" value="1"/>
</dbReference>
<evidence type="ECO:0000313" key="3">
    <source>
        <dbReference type="Proteomes" id="UP000199663"/>
    </source>
</evidence>
<keyword evidence="1" id="KW-0238">DNA-binding</keyword>